<organism evidence="2">
    <name type="scientific">hydrothermal vent metagenome</name>
    <dbReference type="NCBI Taxonomy" id="652676"/>
    <lineage>
        <taxon>unclassified sequences</taxon>
        <taxon>metagenomes</taxon>
        <taxon>ecological metagenomes</taxon>
    </lineage>
</organism>
<gene>
    <name evidence="2" type="ORF">MNBD_BACTEROID05-419</name>
</gene>
<sequence length="87" mass="9977">MFYYLSQFRDVFSQLNIFRYITFRAGMAGVTTFLLCIFLGPLVIRSLKKLNIREKTKRDDCPDLDQFNKGKEGTPTMGGLFIVGSIL</sequence>
<dbReference type="GO" id="GO:0016740">
    <property type="term" value="F:transferase activity"/>
    <property type="evidence" value="ECO:0007669"/>
    <property type="project" value="UniProtKB-KW"/>
</dbReference>
<dbReference type="AlphaFoldDB" id="A0A3B0TNQ4"/>
<dbReference type="Pfam" id="PF10555">
    <property type="entry name" value="MraY_sig1"/>
    <property type="match status" value="1"/>
</dbReference>
<keyword evidence="1" id="KW-0472">Membrane</keyword>
<proteinExistence type="predicted"/>
<feature type="transmembrane region" description="Helical" evidence="1">
    <location>
        <begin position="20"/>
        <end position="44"/>
    </location>
</feature>
<evidence type="ECO:0000313" key="2">
    <source>
        <dbReference type="EMBL" id="VAW14957.1"/>
    </source>
</evidence>
<name>A0A3B0TNQ4_9ZZZZ</name>
<keyword evidence="1" id="KW-0812">Transmembrane</keyword>
<evidence type="ECO:0000256" key="1">
    <source>
        <dbReference type="SAM" id="Phobius"/>
    </source>
</evidence>
<protein>
    <submittedName>
        <fullName evidence="2">Phospho-N-acetylmuramoyl-pentapeptide-transferase</fullName>
        <ecNumber evidence="2">2.7.8.13</ecNumber>
    </submittedName>
</protein>
<dbReference type="EMBL" id="UOEN01000245">
    <property type="protein sequence ID" value="VAW14957.1"/>
    <property type="molecule type" value="Genomic_DNA"/>
</dbReference>
<accession>A0A3B0TNQ4</accession>
<dbReference type="InterPro" id="IPR018480">
    <property type="entry name" value="PNAcMuramoyl-5peptid_Trfase_CS"/>
</dbReference>
<feature type="non-terminal residue" evidence="2">
    <location>
        <position position="87"/>
    </location>
</feature>
<dbReference type="EC" id="2.7.8.13" evidence="2"/>
<keyword evidence="1" id="KW-1133">Transmembrane helix</keyword>
<dbReference type="PROSITE" id="PS01347">
    <property type="entry name" value="MRAY_1"/>
    <property type="match status" value="1"/>
</dbReference>
<reference evidence="2" key="1">
    <citation type="submission" date="2018-06" db="EMBL/GenBank/DDBJ databases">
        <authorList>
            <person name="Zhirakovskaya E."/>
        </authorList>
    </citation>
    <scope>NUCLEOTIDE SEQUENCE</scope>
</reference>
<keyword evidence="2" id="KW-0808">Transferase</keyword>